<dbReference type="CDD" id="cd06579">
    <property type="entry name" value="TM_PBP1_transp_AraH_like"/>
    <property type="match status" value="1"/>
</dbReference>
<feature type="transmembrane region" description="Helical" evidence="9">
    <location>
        <begin position="104"/>
        <end position="122"/>
    </location>
</feature>
<keyword evidence="5" id="KW-0762">Sugar transport</keyword>
<name>A0A7C1GDV8_9CREN</name>
<dbReference type="GO" id="GO:0022857">
    <property type="term" value="F:transmembrane transporter activity"/>
    <property type="evidence" value="ECO:0007669"/>
    <property type="project" value="InterPro"/>
</dbReference>
<sequence length="329" mass="34973">MSSISKNVKPHGFIARHPEIGVLASFFSIALIFIVRVPDKFLTVPTLYSILTLAGELGVASIGIAFLMITGEFNLSISSVYALVPMGVVLMVNLWGVDMLAASIIMLLVAYGIGVTVGYITIKTGIPSFISSLGMMMFLRGILLAVTGGFPVRLERDHWLTYVLNGPIGELGLRTSAVWLLVLTAIFAFILDWTPYGNWTYAVGASSNTARELGVSVSKVKLTNFGISSLLAGLAGLMALSRFRVVDPTLGQGLELETITSAVLGGCLLTGGYGSISGTFLGAFLIAMTRVGLVLAQAPAYWYSAFIGIILIIATVINLFIVKKYVTSG</sequence>
<comment type="caution">
    <text evidence="10">The sequence shown here is derived from an EMBL/GenBank/DDBJ whole genome shotgun (WGS) entry which is preliminary data.</text>
</comment>
<reference evidence="10" key="1">
    <citation type="journal article" date="2020" name="mSystems">
        <title>Genome- and Community-Level Interaction Insights into Carbon Utilization and Element Cycling Functions of Hydrothermarchaeota in Hydrothermal Sediment.</title>
        <authorList>
            <person name="Zhou Z."/>
            <person name="Liu Y."/>
            <person name="Xu W."/>
            <person name="Pan J."/>
            <person name="Luo Z.H."/>
            <person name="Li M."/>
        </authorList>
    </citation>
    <scope>NUCLEOTIDE SEQUENCE [LARGE SCALE GENOMIC DNA]</scope>
    <source>
        <strain evidence="10">SpSt-116</strain>
    </source>
</reference>
<accession>A0A7C1GDV8</accession>
<dbReference type="PANTHER" id="PTHR32196:SF32">
    <property type="entry name" value="XYLOSE TRANSPORT SYSTEM PERMEASE PROTEIN XYLH"/>
    <property type="match status" value="1"/>
</dbReference>
<keyword evidence="4" id="KW-0997">Cell inner membrane</keyword>
<dbReference type="InterPro" id="IPR001851">
    <property type="entry name" value="ABC_transp_permease"/>
</dbReference>
<feature type="transmembrane region" description="Helical" evidence="9">
    <location>
        <begin position="50"/>
        <end position="69"/>
    </location>
</feature>
<keyword evidence="2" id="KW-0813">Transport</keyword>
<keyword evidence="6 9" id="KW-0812">Transmembrane</keyword>
<comment type="subcellular location">
    <subcellularLocation>
        <location evidence="1">Cell membrane</location>
        <topology evidence="1">Multi-pass membrane protein</topology>
    </subcellularLocation>
</comment>
<evidence type="ECO:0000313" key="10">
    <source>
        <dbReference type="EMBL" id="HDP16128.1"/>
    </source>
</evidence>
<feature type="transmembrane region" description="Helical" evidence="9">
    <location>
        <begin position="300"/>
        <end position="322"/>
    </location>
</feature>
<protein>
    <submittedName>
        <fullName evidence="10">ABC transporter permease</fullName>
    </submittedName>
</protein>
<evidence type="ECO:0000256" key="4">
    <source>
        <dbReference type="ARBA" id="ARBA00022519"/>
    </source>
</evidence>
<feature type="transmembrane region" description="Helical" evidence="9">
    <location>
        <begin position="128"/>
        <end position="150"/>
    </location>
</feature>
<dbReference type="GO" id="GO:0005886">
    <property type="term" value="C:plasma membrane"/>
    <property type="evidence" value="ECO:0007669"/>
    <property type="project" value="UniProtKB-SubCell"/>
</dbReference>
<feature type="transmembrane region" description="Helical" evidence="9">
    <location>
        <begin position="20"/>
        <end position="38"/>
    </location>
</feature>
<evidence type="ECO:0000256" key="2">
    <source>
        <dbReference type="ARBA" id="ARBA00022448"/>
    </source>
</evidence>
<evidence type="ECO:0000256" key="3">
    <source>
        <dbReference type="ARBA" id="ARBA00022475"/>
    </source>
</evidence>
<dbReference type="PANTHER" id="PTHR32196">
    <property type="entry name" value="ABC TRANSPORTER PERMEASE PROTEIN YPHD-RELATED-RELATED"/>
    <property type="match status" value="1"/>
</dbReference>
<feature type="transmembrane region" description="Helical" evidence="9">
    <location>
        <begin position="75"/>
        <end position="97"/>
    </location>
</feature>
<evidence type="ECO:0000256" key="8">
    <source>
        <dbReference type="ARBA" id="ARBA00023136"/>
    </source>
</evidence>
<feature type="transmembrane region" description="Helical" evidence="9">
    <location>
        <begin position="262"/>
        <end position="288"/>
    </location>
</feature>
<dbReference type="Pfam" id="PF02653">
    <property type="entry name" value="BPD_transp_2"/>
    <property type="match status" value="1"/>
</dbReference>
<dbReference type="EMBL" id="DSAY01000195">
    <property type="protein sequence ID" value="HDP16128.1"/>
    <property type="molecule type" value="Genomic_DNA"/>
</dbReference>
<evidence type="ECO:0000256" key="6">
    <source>
        <dbReference type="ARBA" id="ARBA00022692"/>
    </source>
</evidence>
<keyword evidence="8 9" id="KW-0472">Membrane</keyword>
<evidence type="ECO:0000256" key="1">
    <source>
        <dbReference type="ARBA" id="ARBA00004651"/>
    </source>
</evidence>
<evidence type="ECO:0000256" key="9">
    <source>
        <dbReference type="SAM" id="Phobius"/>
    </source>
</evidence>
<keyword evidence="3" id="KW-1003">Cell membrane</keyword>
<feature type="transmembrane region" description="Helical" evidence="9">
    <location>
        <begin position="171"/>
        <end position="191"/>
    </location>
</feature>
<organism evidence="10">
    <name type="scientific">Thermofilum adornatum</name>
    <dbReference type="NCBI Taxonomy" id="1365176"/>
    <lineage>
        <taxon>Archaea</taxon>
        <taxon>Thermoproteota</taxon>
        <taxon>Thermoprotei</taxon>
        <taxon>Thermofilales</taxon>
        <taxon>Thermofilaceae</taxon>
        <taxon>Thermofilum</taxon>
    </lineage>
</organism>
<evidence type="ECO:0000256" key="7">
    <source>
        <dbReference type="ARBA" id="ARBA00022989"/>
    </source>
</evidence>
<evidence type="ECO:0000256" key="5">
    <source>
        <dbReference type="ARBA" id="ARBA00022597"/>
    </source>
</evidence>
<keyword evidence="7 9" id="KW-1133">Transmembrane helix</keyword>
<gene>
    <name evidence="10" type="ORF">ENN26_10205</name>
</gene>
<dbReference type="AlphaFoldDB" id="A0A7C1GDV8"/>
<proteinExistence type="predicted"/>